<feature type="transmembrane region" description="Helical" evidence="8">
    <location>
        <begin position="324"/>
        <end position="345"/>
    </location>
</feature>
<sequence length="517" mass="58937">MSNKEILNLMRDRKNWVVYGLAFFNIAIHLYVINNLEYHRDELLYFSLGTHPDLGYATVPPLIGWIAAIMQKLFGFSLFAVKLFPALLGGALVVLTARITQELKGGAYAQILTAVAIVCMPVGLRAFHLFQPVPMELFLWTLILFYTLRYVNTDKPKFLLIVGFVTGIALLNKYLVALLILALLVALALTAHRRVFKVKTLYYAMLIAFLVFLPNLVWQYSHDFPVIGHMNALNENQLVYVDRFSFLADQLLMTFSVCFLLIIGMVHFLRSTKYRYVAYTAIVVVLVLLALKGKSYYTMGVFPVLICGGCVAMEKWISNRWVRYAIPVVIVMITLPALPIGLPIYSEEGLVRYFQDLEEEHGIDIGRRFEDGTIHSLPQDYADQLGWEELTKVTKKAYDQIPEKDLSKAVIYASNYGQAGAITVIGKKYELPEPVCFHESFYYWFPKQFDPDIEYLIYINDELGENVADLFQEIELVGSISNPNAREFGTAVYLCKSPRASFNDFWAEVLESVEDPF</sequence>
<dbReference type="GO" id="GO:0009103">
    <property type="term" value="P:lipopolysaccharide biosynthetic process"/>
    <property type="evidence" value="ECO:0007669"/>
    <property type="project" value="UniProtKB-ARBA"/>
</dbReference>
<evidence type="ECO:0000256" key="6">
    <source>
        <dbReference type="ARBA" id="ARBA00022989"/>
    </source>
</evidence>
<comment type="subcellular location">
    <subcellularLocation>
        <location evidence="1">Cell membrane</location>
        <topology evidence="1">Multi-pass membrane protein</topology>
    </subcellularLocation>
</comment>
<dbReference type="PANTHER" id="PTHR33908:SF11">
    <property type="entry name" value="MEMBRANE PROTEIN"/>
    <property type="match status" value="1"/>
</dbReference>
<dbReference type="Pfam" id="PF13231">
    <property type="entry name" value="PMT_2"/>
    <property type="match status" value="1"/>
</dbReference>
<feature type="transmembrane region" description="Helical" evidence="8">
    <location>
        <begin position="276"/>
        <end position="291"/>
    </location>
</feature>
<feature type="transmembrane region" description="Helical" evidence="8">
    <location>
        <begin position="83"/>
        <end position="101"/>
    </location>
</feature>
<evidence type="ECO:0000256" key="8">
    <source>
        <dbReference type="SAM" id="Phobius"/>
    </source>
</evidence>
<organism evidence="10 11">
    <name type="scientific">Pukyongia salina</name>
    <dbReference type="NCBI Taxonomy" id="2094025"/>
    <lineage>
        <taxon>Bacteria</taxon>
        <taxon>Pseudomonadati</taxon>
        <taxon>Bacteroidota</taxon>
        <taxon>Flavobacteriia</taxon>
        <taxon>Flavobacteriales</taxon>
        <taxon>Flavobacteriaceae</taxon>
        <taxon>Pukyongia</taxon>
    </lineage>
</organism>
<evidence type="ECO:0000256" key="3">
    <source>
        <dbReference type="ARBA" id="ARBA00022676"/>
    </source>
</evidence>
<keyword evidence="2" id="KW-1003">Cell membrane</keyword>
<dbReference type="AlphaFoldDB" id="A0A2S0HYU6"/>
<keyword evidence="3" id="KW-0328">Glycosyltransferase</keyword>
<dbReference type="InterPro" id="IPR038731">
    <property type="entry name" value="RgtA/B/C-like"/>
</dbReference>
<dbReference type="GO" id="GO:0005886">
    <property type="term" value="C:plasma membrane"/>
    <property type="evidence" value="ECO:0007669"/>
    <property type="project" value="UniProtKB-SubCell"/>
</dbReference>
<reference evidence="10 11" key="1">
    <citation type="submission" date="2018-02" db="EMBL/GenBank/DDBJ databases">
        <title>Genomic analysis of the strain RR4-38 isolated from a seawater recirculating aquaculture system.</title>
        <authorList>
            <person name="Kim Y.-S."/>
            <person name="Jang Y.H."/>
            <person name="Kim K.-H."/>
        </authorList>
    </citation>
    <scope>NUCLEOTIDE SEQUENCE [LARGE SCALE GENOMIC DNA]</scope>
    <source>
        <strain evidence="10 11">RR4-38</strain>
    </source>
</reference>
<keyword evidence="11" id="KW-1185">Reference proteome</keyword>
<gene>
    <name evidence="10" type="ORF">C5O00_11820</name>
</gene>
<keyword evidence="7 8" id="KW-0472">Membrane</keyword>
<proteinExistence type="predicted"/>
<feature type="transmembrane region" description="Helical" evidence="8">
    <location>
        <begin position="54"/>
        <end position="71"/>
    </location>
</feature>
<feature type="transmembrane region" description="Helical" evidence="8">
    <location>
        <begin position="107"/>
        <end position="127"/>
    </location>
</feature>
<evidence type="ECO:0000313" key="11">
    <source>
        <dbReference type="Proteomes" id="UP000238442"/>
    </source>
</evidence>
<dbReference type="KEGG" id="aue:C5O00_11820"/>
<keyword evidence="6 8" id="KW-1133">Transmembrane helix</keyword>
<evidence type="ECO:0000259" key="9">
    <source>
        <dbReference type="Pfam" id="PF13231"/>
    </source>
</evidence>
<accession>A0A2S0HYU6</accession>
<dbReference type="GO" id="GO:0016763">
    <property type="term" value="F:pentosyltransferase activity"/>
    <property type="evidence" value="ECO:0007669"/>
    <property type="project" value="TreeGrafter"/>
</dbReference>
<name>A0A2S0HYU6_9FLAO</name>
<evidence type="ECO:0000313" key="10">
    <source>
        <dbReference type="EMBL" id="AVI51818.1"/>
    </source>
</evidence>
<feature type="transmembrane region" description="Helical" evidence="8">
    <location>
        <begin position="201"/>
        <end position="220"/>
    </location>
</feature>
<dbReference type="EMBL" id="CP027062">
    <property type="protein sequence ID" value="AVI51818.1"/>
    <property type="molecule type" value="Genomic_DNA"/>
</dbReference>
<dbReference type="InterPro" id="IPR050297">
    <property type="entry name" value="LipidA_mod_glycosyltrf_83"/>
</dbReference>
<evidence type="ECO:0000256" key="2">
    <source>
        <dbReference type="ARBA" id="ARBA00022475"/>
    </source>
</evidence>
<dbReference type="Proteomes" id="UP000238442">
    <property type="component" value="Chromosome"/>
</dbReference>
<feature type="transmembrane region" description="Helical" evidence="8">
    <location>
        <begin position="134"/>
        <end position="152"/>
    </location>
</feature>
<evidence type="ECO:0000256" key="4">
    <source>
        <dbReference type="ARBA" id="ARBA00022679"/>
    </source>
</evidence>
<evidence type="ECO:0000256" key="7">
    <source>
        <dbReference type="ARBA" id="ARBA00023136"/>
    </source>
</evidence>
<feature type="transmembrane region" description="Helical" evidence="8">
    <location>
        <begin position="251"/>
        <end position="269"/>
    </location>
</feature>
<protein>
    <recommendedName>
        <fullName evidence="9">Glycosyltransferase RgtA/B/C/D-like domain-containing protein</fullName>
    </recommendedName>
</protein>
<feature type="transmembrane region" description="Helical" evidence="8">
    <location>
        <begin position="297"/>
        <end position="317"/>
    </location>
</feature>
<feature type="transmembrane region" description="Helical" evidence="8">
    <location>
        <begin position="158"/>
        <end position="189"/>
    </location>
</feature>
<keyword evidence="4" id="KW-0808">Transferase</keyword>
<feature type="transmembrane region" description="Helical" evidence="8">
    <location>
        <begin position="16"/>
        <end position="34"/>
    </location>
</feature>
<evidence type="ECO:0000256" key="5">
    <source>
        <dbReference type="ARBA" id="ARBA00022692"/>
    </source>
</evidence>
<evidence type="ECO:0000256" key="1">
    <source>
        <dbReference type="ARBA" id="ARBA00004651"/>
    </source>
</evidence>
<feature type="domain" description="Glycosyltransferase RgtA/B/C/D-like" evidence="9">
    <location>
        <begin position="59"/>
        <end position="218"/>
    </location>
</feature>
<keyword evidence="5 8" id="KW-0812">Transmembrane</keyword>
<dbReference type="PANTHER" id="PTHR33908">
    <property type="entry name" value="MANNOSYLTRANSFERASE YKCB-RELATED"/>
    <property type="match status" value="1"/>
</dbReference>